<dbReference type="Pfam" id="PF01738">
    <property type="entry name" value="DLH"/>
    <property type="match status" value="1"/>
</dbReference>
<dbReference type="AlphaFoldDB" id="A0A317E119"/>
<gene>
    <name evidence="2" type="ORF">DKG75_11645</name>
</gene>
<name>A0A317E119_9PROT</name>
<sequence>MSGSSITIAAKDGGSFSAYLARPAGGAPAPAIVVIQEIFGVNAVMRGVADWLAGEGYVAIVPDLFWRIEPGIDITDQSKAEWDRAFQLFGAFDRDKGIIDIDATRAVAATLPGTNGKVGAVGYCLGGHMAYRTAAETAVDATVGYYGVGINDVLHLAPGIRKPLMLHVAEKDGFVPPEAQAKIADGLGGNPLVTIHTYLGQDHAFARIGGAHYDQASADLANRRTLDFFAAHLG</sequence>
<dbReference type="OrthoDB" id="9771666at2"/>
<dbReference type="Proteomes" id="UP000246077">
    <property type="component" value="Unassembled WGS sequence"/>
</dbReference>
<reference evidence="3" key="1">
    <citation type="submission" date="2018-05" db="EMBL/GenBank/DDBJ databases">
        <title>Zavarzinia sp. HR-AS.</title>
        <authorList>
            <person name="Lee Y."/>
            <person name="Jeon C.O."/>
        </authorList>
    </citation>
    <scope>NUCLEOTIDE SEQUENCE [LARGE SCALE GENOMIC DNA]</scope>
    <source>
        <strain evidence="3">DSM 1231</strain>
    </source>
</reference>
<dbReference type="PANTHER" id="PTHR46623:SF6">
    <property type="entry name" value="ALPHA_BETA-HYDROLASES SUPERFAMILY PROTEIN"/>
    <property type="match status" value="1"/>
</dbReference>
<comment type="caution">
    <text evidence="2">The sequence shown here is derived from an EMBL/GenBank/DDBJ whole genome shotgun (WGS) entry which is preliminary data.</text>
</comment>
<dbReference type="InterPro" id="IPR029058">
    <property type="entry name" value="AB_hydrolase_fold"/>
</dbReference>
<dbReference type="EMBL" id="QGLF01000003">
    <property type="protein sequence ID" value="PWR20649.1"/>
    <property type="molecule type" value="Genomic_DNA"/>
</dbReference>
<keyword evidence="3" id="KW-1185">Reference proteome</keyword>
<dbReference type="SUPFAM" id="SSF53474">
    <property type="entry name" value="alpha/beta-Hydrolases"/>
    <property type="match status" value="1"/>
</dbReference>
<protein>
    <submittedName>
        <fullName evidence="2">Carboxymethylenebutenolidase</fullName>
    </submittedName>
</protein>
<dbReference type="InterPro" id="IPR002925">
    <property type="entry name" value="Dienelactn_hydro"/>
</dbReference>
<dbReference type="PANTHER" id="PTHR46623">
    <property type="entry name" value="CARBOXYMETHYLENEBUTENOLIDASE-RELATED"/>
    <property type="match status" value="1"/>
</dbReference>
<dbReference type="GO" id="GO:0016787">
    <property type="term" value="F:hydrolase activity"/>
    <property type="evidence" value="ECO:0007669"/>
    <property type="project" value="InterPro"/>
</dbReference>
<accession>A0A317E119</accession>
<evidence type="ECO:0000259" key="1">
    <source>
        <dbReference type="Pfam" id="PF01738"/>
    </source>
</evidence>
<dbReference type="Gene3D" id="3.40.50.1820">
    <property type="entry name" value="alpha/beta hydrolase"/>
    <property type="match status" value="1"/>
</dbReference>
<evidence type="ECO:0000313" key="2">
    <source>
        <dbReference type="EMBL" id="PWR20649.1"/>
    </source>
</evidence>
<proteinExistence type="predicted"/>
<evidence type="ECO:0000313" key="3">
    <source>
        <dbReference type="Proteomes" id="UP000246077"/>
    </source>
</evidence>
<feature type="domain" description="Dienelactone hydrolase" evidence="1">
    <location>
        <begin position="16"/>
        <end position="232"/>
    </location>
</feature>
<dbReference type="InterPro" id="IPR051049">
    <property type="entry name" value="Dienelactone_hydrolase-like"/>
</dbReference>
<dbReference type="RefSeq" id="WP_109921293.1">
    <property type="nucleotide sequence ID" value="NZ_QGLF01000003.1"/>
</dbReference>
<organism evidence="2 3">
    <name type="scientific">Zavarzinia compransoris</name>
    <dbReference type="NCBI Taxonomy" id="1264899"/>
    <lineage>
        <taxon>Bacteria</taxon>
        <taxon>Pseudomonadati</taxon>
        <taxon>Pseudomonadota</taxon>
        <taxon>Alphaproteobacteria</taxon>
        <taxon>Rhodospirillales</taxon>
        <taxon>Zavarziniaceae</taxon>
        <taxon>Zavarzinia</taxon>
    </lineage>
</organism>